<feature type="region of interest" description="Disordered" evidence="1">
    <location>
        <begin position="133"/>
        <end position="220"/>
    </location>
</feature>
<proteinExistence type="predicted"/>
<dbReference type="AlphaFoldDB" id="A0A165HEA7"/>
<dbReference type="InParanoid" id="A0A165HEA7"/>
<sequence length="260" mass="29054">MSYSKINKKGCGMSRLFRQTPPADQDEDERLLADDLEMLPTWEELNIQRLQTNRPTLVPARRNAASAIAQRPQSAEVRQASDVGRWTNVSSSSAAAEEEYFLEELDEIDLLPTYEEACFSKKGEKKVNVTEVQSQRLGEHEEGPAKSTTSFPMASRRSNNGMGNVGSLDGQIDRYRSTEPPRSGSTERPAPTSASRPNGAGGRGTPESLSGNRGPLTDPYMDELSLEAYLDPGRHPKDLQNLEAHFRWLKRELENFLEKK</sequence>
<organism evidence="2 3">
    <name type="scientific">Xylona heveae (strain CBS 132557 / TC161)</name>
    <dbReference type="NCBI Taxonomy" id="1328760"/>
    <lineage>
        <taxon>Eukaryota</taxon>
        <taxon>Fungi</taxon>
        <taxon>Dikarya</taxon>
        <taxon>Ascomycota</taxon>
        <taxon>Pezizomycotina</taxon>
        <taxon>Xylonomycetes</taxon>
        <taxon>Xylonales</taxon>
        <taxon>Xylonaceae</taxon>
        <taxon>Xylona</taxon>
    </lineage>
</organism>
<feature type="region of interest" description="Disordered" evidence="1">
    <location>
        <begin position="1"/>
        <end position="27"/>
    </location>
</feature>
<keyword evidence="3" id="KW-1185">Reference proteome</keyword>
<evidence type="ECO:0000313" key="2">
    <source>
        <dbReference type="EMBL" id="KZF23380.1"/>
    </source>
</evidence>
<protein>
    <submittedName>
        <fullName evidence="2">Uncharacterized protein</fullName>
    </submittedName>
</protein>
<evidence type="ECO:0000313" key="3">
    <source>
        <dbReference type="Proteomes" id="UP000076632"/>
    </source>
</evidence>
<accession>A0A165HEA7</accession>
<feature type="compositionally biased region" description="Polar residues" evidence="1">
    <location>
        <begin position="146"/>
        <end position="162"/>
    </location>
</feature>
<name>A0A165HEA7_XYLHT</name>
<dbReference type="GeneID" id="28900759"/>
<gene>
    <name evidence="2" type="ORF">L228DRAFT_276229</name>
</gene>
<dbReference type="EMBL" id="KV407457">
    <property type="protein sequence ID" value="KZF23380.1"/>
    <property type="molecule type" value="Genomic_DNA"/>
</dbReference>
<dbReference type="RefSeq" id="XP_018188935.1">
    <property type="nucleotide sequence ID" value="XM_018335622.1"/>
</dbReference>
<evidence type="ECO:0000256" key="1">
    <source>
        <dbReference type="SAM" id="MobiDB-lite"/>
    </source>
</evidence>
<reference evidence="2 3" key="1">
    <citation type="journal article" date="2016" name="Fungal Biol.">
        <title>The genome of Xylona heveae provides a window into fungal endophytism.</title>
        <authorList>
            <person name="Gazis R."/>
            <person name="Kuo A."/>
            <person name="Riley R."/>
            <person name="LaButti K."/>
            <person name="Lipzen A."/>
            <person name="Lin J."/>
            <person name="Amirebrahimi M."/>
            <person name="Hesse C.N."/>
            <person name="Spatafora J.W."/>
            <person name="Henrissat B."/>
            <person name="Hainaut M."/>
            <person name="Grigoriev I.V."/>
            <person name="Hibbett D.S."/>
        </authorList>
    </citation>
    <scope>NUCLEOTIDE SEQUENCE [LARGE SCALE GENOMIC DNA]</scope>
    <source>
        <strain evidence="2 3">TC161</strain>
    </source>
</reference>
<dbReference type="Proteomes" id="UP000076632">
    <property type="component" value="Unassembled WGS sequence"/>
</dbReference>